<feature type="region of interest" description="Disordered" evidence="1">
    <location>
        <begin position="344"/>
        <end position="369"/>
    </location>
</feature>
<name>A0ABU2N135_9ACTN</name>
<evidence type="ECO:0000313" key="2">
    <source>
        <dbReference type="EMBL" id="MDT0347461.1"/>
    </source>
</evidence>
<gene>
    <name evidence="2" type="ORF">RM590_33560</name>
</gene>
<dbReference type="RefSeq" id="WP_311708587.1">
    <property type="nucleotide sequence ID" value="NZ_JAVREL010000033.1"/>
</dbReference>
<protein>
    <submittedName>
        <fullName evidence="2">Uncharacterized protein</fullName>
    </submittedName>
</protein>
<organism evidence="2 3">
    <name type="scientific">Streptomyces litchfieldiae</name>
    <dbReference type="NCBI Taxonomy" id="3075543"/>
    <lineage>
        <taxon>Bacteria</taxon>
        <taxon>Bacillati</taxon>
        <taxon>Actinomycetota</taxon>
        <taxon>Actinomycetes</taxon>
        <taxon>Kitasatosporales</taxon>
        <taxon>Streptomycetaceae</taxon>
        <taxon>Streptomyces</taxon>
    </lineage>
</organism>
<evidence type="ECO:0000256" key="1">
    <source>
        <dbReference type="SAM" id="MobiDB-lite"/>
    </source>
</evidence>
<reference evidence="3" key="1">
    <citation type="submission" date="2023-07" db="EMBL/GenBank/DDBJ databases">
        <title>30 novel species of actinomycetes from the DSMZ collection.</title>
        <authorList>
            <person name="Nouioui I."/>
        </authorList>
    </citation>
    <scope>NUCLEOTIDE SEQUENCE [LARGE SCALE GENOMIC DNA]</scope>
    <source>
        <strain evidence="3">DSM 44938</strain>
    </source>
</reference>
<keyword evidence="3" id="KW-1185">Reference proteome</keyword>
<dbReference type="Proteomes" id="UP001183246">
    <property type="component" value="Unassembled WGS sequence"/>
</dbReference>
<evidence type="ECO:0000313" key="3">
    <source>
        <dbReference type="Proteomes" id="UP001183246"/>
    </source>
</evidence>
<sequence>MSDAQEPPPGELAADRLSDDYPVLLGPVRIETRFTATELLVRVFPDEWSTEMFEPRPTAPELAALDAYWTALWRSGGDAVAEGAAWRELTGRMSAGRARWLLRDHRPANPAERPTGVPPETTVLVIVSAQALPANDRAPTITYWTAVWRAHGDRAAIRAADIALTAATGAGRARAIRARRPVGIDAAPAGAGDAVTVAFLVLPQQPAAEVAPSSWTRAARARLLPDRFAFLGYVNGQRVVAVTGEPVPDTLAVSPDPGLPDAEQLAVDEETGALRVPEDLRWLADFGRAVEVGMGVRIPLDDTTRQGLDRLVVLGLRLDPAPEQSGTELADLFTRQLRGPGGFSLLPQGIPTNNTERAPAGRDSGEAAGAGPAAVLGAAALAAAPGDWAARTDGQWFADLLGIDPAALADVAHADGTDQRDARAANVALWPATWGAFLTTALHPVLGDEAVARTREFFVRHVSGRGPIPAVKIGRQPYGILPTTAFSRLAWPDTTTHPDAAHRRGLHAVLTTVGADWLAAAGQVTHLGAPEDPDHPVDPHQALLDILALHPTSAEFHQRYARSVEEIFNRENLGGNGPAVLPALDALGMPQPIRELLARLGHAGPDPDLIRRLFAGAQYPLLAPLVDDRPLSGTDPVRPCAPQGNYLRWLAHYAATDLEPIRLESGFDAGRPPAALLYLLLRHAVLLGWAEAGRRLAAAAGSPVPPAADPPFIHISGEASGSESRYRQLYSPDPAITGRPDTTVAEHIPGVLATSAATAPLAEQVRALDLLADVPTARLERVLIEHLDCATYRFDAWRLGLANERLAELRFGPDGTAPARRGVHLGAYGWLTDIRPRTGQRTPVELSGTLGQIFTPPGSTPLLRAPGNGGFVHAPSPGHATTAAVLRAGYVANATPQRPGTFAVNLSSERVRAALTVLDGLRQGQSLGALLGYQFERGLHDRYAEAEVDSFITALRGVFPLRAGKLAETAPEEPVAIERIEARNVIDGLALVRHVTRTGPAQYPFGYEDRLPEPANGQGAAIDAEVVRLLDLHDALADLAVAEGTHQALQGNTERASATLDAYAADGFPPEPAVVATPRSGVTLTHRLGLQFRPGLGPDHGSGLFQGNGPRAKGEPAVNDWLPTLLPGQNDVAARVTWTDPVSGQARERVVTQRDIRLQPLDLLWTVRPEDQAAMTDLDDRILGHVIDRDHPRPDAVLTIRHTQRIDGKITFFELSPLISALRTLLTTARPLRASDLVPPAGAAPADPAVDETVALPRARPAAVHEALAELRDGVTDYADEVSPLVDDPARRAELISRIDTVLAGYGELVSAAAGFGMVRSGWGEAAEWRRGVFGEVLTAVAATADRMAGSLAATDALLAEYNALPSQTPAETRFGLLQRAEQLLGTAPTSPRPATPQQLRAIVLGRRAAFAGRLQALRQVNRTTRATLSGLLADVSALLPLTAFDRLGLDLAPHHDRIVAFATDLRGRARSLLADIAARLAAAGTALEEYDAAVTGQDRVRAATDALTALLGEDALVVPEFTPPEPLAEEWRRARNDSDELLEHLDRDFPVDDWVHGLARVREKVRCWEKAVTLSDALRGPGGLLSNVLGWQEPLLEPIQLPYRRDDTWLGMEFPASCTVDENKLLYTAHYAVGPPLGGGAHCGLLLDEWTEVLPAATETTGVALHYDGPDSEPPQAMLLVAPPVRTGAWSWDDLVAAVHETFELARVRAVEPAHLDTTAYAHLLPATVMSATRRPITISTDLATANLRWKAHD</sequence>
<accession>A0ABU2N135</accession>
<dbReference type="EMBL" id="JAVREL010000033">
    <property type="protein sequence ID" value="MDT0347461.1"/>
    <property type="molecule type" value="Genomic_DNA"/>
</dbReference>
<proteinExistence type="predicted"/>
<comment type="caution">
    <text evidence="2">The sequence shown here is derived from an EMBL/GenBank/DDBJ whole genome shotgun (WGS) entry which is preliminary data.</text>
</comment>